<dbReference type="SUPFAM" id="SSF49464">
    <property type="entry name" value="Carboxypeptidase regulatory domain-like"/>
    <property type="match status" value="1"/>
</dbReference>
<keyword evidence="4 10" id="KW-0812">Transmembrane</keyword>
<comment type="similarity">
    <text evidence="10 11">Belongs to the TonB-dependent receptor family.</text>
</comment>
<keyword evidence="7 10" id="KW-0472">Membrane</keyword>
<evidence type="ECO:0000259" key="14">
    <source>
        <dbReference type="Pfam" id="PF07715"/>
    </source>
</evidence>
<feature type="signal peptide" evidence="12">
    <location>
        <begin position="1"/>
        <end position="26"/>
    </location>
</feature>
<keyword evidence="16" id="KW-1185">Reference proteome</keyword>
<dbReference type="Pfam" id="PF07715">
    <property type="entry name" value="Plug"/>
    <property type="match status" value="1"/>
</dbReference>
<keyword evidence="6 11" id="KW-0798">TonB box</keyword>
<proteinExistence type="inferred from homology"/>
<dbReference type="GO" id="GO:0009279">
    <property type="term" value="C:cell outer membrane"/>
    <property type="evidence" value="ECO:0007669"/>
    <property type="project" value="UniProtKB-SubCell"/>
</dbReference>
<keyword evidence="8 15" id="KW-0675">Receptor</keyword>
<dbReference type="InterPro" id="IPR036942">
    <property type="entry name" value="Beta-barrel_TonB_sf"/>
</dbReference>
<dbReference type="GO" id="GO:0044718">
    <property type="term" value="P:siderophore transmembrane transport"/>
    <property type="evidence" value="ECO:0007669"/>
    <property type="project" value="TreeGrafter"/>
</dbReference>
<evidence type="ECO:0000256" key="1">
    <source>
        <dbReference type="ARBA" id="ARBA00004571"/>
    </source>
</evidence>
<dbReference type="InterPro" id="IPR000531">
    <property type="entry name" value="Beta-barrel_TonB"/>
</dbReference>
<evidence type="ECO:0000256" key="4">
    <source>
        <dbReference type="ARBA" id="ARBA00022692"/>
    </source>
</evidence>
<keyword evidence="3 10" id="KW-1134">Transmembrane beta strand</keyword>
<evidence type="ECO:0000256" key="3">
    <source>
        <dbReference type="ARBA" id="ARBA00022452"/>
    </source>
</evidence>
<dbReference type="NCBIfam" id="TIGR04057">
    <property type="entry name" value="SusC_RagA_signa"/>
    <property type="match status" value="1"/>
</dbReference>
<dbReference type="PANTHER" id="PTHR30069:SF29">
    <property type="entry name" value="HEMOGLOBIN AND HEMOGLOBIN-HAPTOGLOBIN-BINDING PROTEIN 1-RELATED"/>
    <property type="match status" value="1"/>
</dbReference>
<accession>A0A4P6ZIQ8</accession>
<dbReference type="GO" id="GO:0015344">
    <property type="term" value="F:siderophore uptake transmembrane transporter activity"/>
    <property type="evidence" value="ECO:0007669"/>
    <property type="project" value="TreeGrafter"/>
</dbReference>
<evidence type="ECO:0000256" key="9">
    <source>
        <dbReference type="ARBA" id="ARBA00023237"/>
    </source>
</evidence>
<dbReference type="OrthoDB" id="9768177at2"/>
<dbReference type="PROSITE" id="PS52016">
    <property type="entry name" value="TONB_DEPENDENT_REC_3"/>
    <property type="match status" value="1"/>
</dbReference>
<dbReference type="Pfam" id="PF00593">
    <property type="entry name" value="TonB_dep_Rec_b-barrel"/>
    <property type="match status" value="1"/>
</dbReference>
<dbReference type="PANTHER" id="PTHR30069">
    <property type="entry name" value="TONB-DEPENDENT OUTER MEMBRANE RECEPTOR"/>
    <property type="match status" value="1"/>
</dbReference>
<evidence type="ECO:0000313" key="15">
    <source>
        <dbReference type="EMBL" id="QBO59609.1"/>
    </source>
</evidence>
<comment type="subcellular location">
    <subcellularLocation>
        <location evidence="1 10">Cell outer membrane</location>
        <topology evidence="1 10">Multi-pass membrane protein</topology>
    </subcellularLocation>
</comment>
<organism evidence="15 16">
    <name type="scientific">Chryseobacterium salivictor</name>
    <dbReference type="NCBI Taxonomy" id="2547600"/>
    <lineage>
        <taxon>Bacteria</taxon>
        <taxon>Pseudomonadati</taxon>
        <taxon>Bacteroidota</taxon>
        <taxon>Flavobacteriia</taxon>
        <taxon>Flavobacteriales</taxon>
        <taxon>Weeksellaceae</taxon>
        <taxon>Chryseobacterium group</taxon>
        <taxon>Chryseobacterium</taxon>
    </lineage>
</organism>
<dbReference type="InterPro" id="IPR037066">
    <property type="entry name" value="Plug_dom_sf"/>
</dbReference>
<keyword evidence="5 12" id="KW-0732">Signal</keyword>
<keyword evidence="2 10" id="KW-0813">Transport</keyword>
<evidence type="ECO:0000256" key="10">
    <source>
        <dbReference type="PROSITE-ProRule" id="PRU01360"/>
    </source>
</evidence>
<dbReference type="InterPro" id="IPR039426">
    <property type="entry name" value="TonB-dep_rcpt-like"/>
</dbReference>
<dbReference type="InterPro" id="IPR012910">
    <property type="entry name" value="Plug_dom"/>
</dbReference>
<evidence type="ECO:0000313" key="16">
    <source>
        <dbReference type="Proteomes" id="UP000294419"/>
    </source>
</evidence>
<dbReference type="KEGG" id="csal:NBC122_02808"/>
<dbReference type="SUPFAM" id="SSF56935">
    <property type="entry name" value="Porins"/>
    <property type="match status" value="1"/>
</dbReference>
<feature type="domain" description="TonB-dependent receptor plug" evidence="14">
    <location>
        <begin position="120"/>
        <end position="251"/>
    </location>
</feature>
<evidence type="ECO:0000256" key="6">
    <source>
        <dbReference type="ARBA" id="ARBA00023077"/>
    </source>
</evidence>
<feature type="domain" description="TonB-dependent receptor-like beta-barrel" evidence="13">
    <location>
        <begin position="534"/>
        <end position="970"/>
    </location>
</feature>
<evidence type="ECO:0000256" key="11">
    <source>
        <dbReference type="RuleBase" id="RU003357"/>
    </source>
</evidence>
<evidence type="ECO:0000256" key="12">
    <source>
        <dbReference type="SAM" id="SignalP"/>
    </source>
</evidence>
<evidence type="ECO:0000256" key="7">
    <source>
        <dbReference type="ARBA" id="ARBA00023136"/>
    </source>
</evidence>
<keyword evidence="9 10" id="KW-0998">Cell outer membrane</keyword>
<name>A0A4P6ZIQ8_9FLAO</name>
<reference evidence="15 16" key="1">
    <citation type="submission" date="2019-03" db="EMBL/GenBank/DDBJ databases">
        <authorList>
            <person name="Kim H."/>
            <person name="Yu S.-M."/>
        </authorList>
    </citation>
    <scope>NUCLEOTIDE SEQUENCE [LARGE SCALE GENOMIC DNA]</scope>
    <source>
        <strain evidence="15 16">NBC122</strain>
    </source>
</reference>
<dbReference type="Pfam" id="PF13715">
    <property type="entry name" value="CarbopepD_reg_2"/>
    <property type="match status" value="1"/>
</dbReference>
<dbReference type="InterPro" id="IPR023996">
    <property type="entry name" value="TonB-dep_OMP_SusC/RagA"/>
</dbReference>
<evidence type="ECO:0000256" key="2">
    <source>
        <dbReference type="ARBA" id="ARBA00022448"/>
    </source>
</evidence>
<dbReference type="Gene3D" id="2.40.170.20">
    <property type="entry name" value="TonB-dependent receptor, beta-barrel domain"/>
    <property type="match status" value="1"/>
</dbReference>
<dbReference type="RefSeq" id="WP_133440929.1">
    <property type="nucleotide sequence ID" value="NZ_CP037954.1"/>
</dbReference>
<evidence type="ECO:0000256" key="8">
    <source>
        <dbReference type="ARBA" id="ARBA00023170"/>
    </source>
</evidence>
<feature type="chain" id="PRO_5020912516" evidence="12">
    <location>
        <begin position="27"/>
        <end position="1003"/>
    </location>
</feature>
<dbReference type="InterPro" id="IPR008969">
    <property type="entry name" value="CarboxyPept-like_regulatory"/>
</dbReference>
<dbReference type="InterPro" id="IPR023997">
    <property type="entry name" value="TonB-dep_OMP_SusC/RagA_CS"/>
</dbReference>
<dbReference type="Gene3D" id="2.170.130.10">
    <property type="entry name" value="TonB-dependent receptor, plug domain"/>
    <property type="match status" value="1"/>
</dbReference>
<gene>
    <name evidence="15" type="primary">susC_10</name>
    <name evidence="15" type="ORF">NBC122_02808</name>
</gene>
<dbReference type="NCBIfam" id="TIGR04056">
    <property type="entry name" value="OMP_RagA_SusC"/>
    <property type="match status" value="1"/>
</dbReference>
<evidence type="ECO:0000259" key="13">
    <source>
        <dbReference type="Pfam" id="PF00593"/>
    </source>
</evidence>
<sequence>MKKILSTIGVVSGCLVFSAIHSQVQAQTRTATGTVNNGEKPISGVTVTQEGTNQVTTTSSSGTFSLQITGENPVLIFRHPEYGERRISTDGKSTFTISLSEKVKSIEEVVLNAGYYNVKAKESTGSIAKITAKDIQNQPVNNVLSAVQGRMAGVNITQNSGNAGGGYDVQIRGRNSLRNPLNSATDGNQPLYVVDGVPFSGELSSTYSVGVLPLKNISPLNSINPNDIESIEVLKDADATAIYGSRGGNGVILITTKKGKSSPARLNLNTSTSFSKVASTLKMMNTAEYIAMRKKAFANVGITTFPANAYDINGAWDQTRYTDWQKELIGRTAGNATVQLSISGGSEKNSFLVSASHSDQTSVFPGDHHFKTNTVSTHFNHQSADRKFSLGLANAFSETSNNNLDTDYTNKALSLSPDAPSLYDDLGNLNWQKNTFNNPLSQLNASYSNKTKYLNQNLNVTYQPWIDFAFKMNAGITFQDIEEFSLTPNTVFNPASPSGANASTSSASRGTGSVFSYIAEPQISWTKKYSRHQWNILLGSTFQESQSKISAIRGTGFSSNSLIYNIAAANTISFSDFRTIQYRYAAVFSRLNYQFANRYILNLTARRDGSSRFGANNRFANFGAVGAAWILSEEQFLKNSSWLSFAKLRASFGQSGSDAIGDYQFTDTYTLSSSSYNNIPGLYPSRLYNPDFSWEKTNKLETALEIAFLKNRISLTAAWYRNRSSNQLVGIPLPATTGFSTILSNLNATVENSGFEAETSIIPLKSENFQWNASFNISVPKNKLLSFPGLEGSTYANSYTVGESIYAVKLFDYQGIDPATGKYVFTDYNGDGKITAPDDARAIKNLGPKYFGGFQNEISYKKVKLSFLFQFVKQEAYNYIRTMSTPGVIVNQPVEFLNVWSAANPSGIIMPYTPGTDAATNALTANFKNSTGAVGDASYIRLKNLQLNYGIPLQSIFVREATLYVQGQNLLTWTNYFGLDPEMVTSGYLPPLKTLSLGFQLTF</sequence>
<evidence type="ECO:0000256" key="5">
    <source>
        <dbReference type="ARBA" id="ARBA00022729"/>
    </source>
</evidence>
<dbReference type="AlphaFoldDB" id="A0A4P6ZIQ8"/>
<dbReference type="EMBL" id="CP037954">
    <property type="protein sequence ID" value="QBO59609.1"/>
    <property type="molecule type" value="Genomic_DNA"/>
</dbReference>
<dbReference type="Proteomes" id="UP000294419">
    <property type="component" value="Chromosome"/>
</dbReference>
<protein>
    <submittedName>
        <fullName evidence="15">TonB-dependent receptor SusC</fullName>
    </submittedName>
</protein>
<dbReference type="Gene3D" id="2.60.40.1120">
    <property type="entry name" value="Carboxypeptidase-like, regulatory domain"/>
    <property type="match status" value="1"/>
</dbReference>